<dbReference type="InterPro" id="IPR001138">
    <property type="entry name" value="Zn2Cys6_DnaBD"/>
</dbReference>
<evidence type="ECO:0000259" key="6">
    <source>
        <dbReference type="PROSITE" id="PS00463"/>
    </source>
</evidence>
<dbReference type="Pfam" id="PF04082">
    <property type="entry name" value="Fungal_trans"/>
    <property type="match status" value="1"/>
</dbReference>
<dbReference type="InterPro" id="IPR036864">
    <property type="entry name" value="Zn2-C6_fun-type_DNA-bd_sf"/>
</dbReference>
<dbReference type="InterPro" id="IPR050987">
    <property type="entry name" value="AtrR-like"/>
</dbReference>
<feature type="region of interest" description="Disordered" evidence="5">
    <location>
        <begin position="106"/>
        <end position="137"/>
    </location>
</feature>
<evidence type="ECO:0000256" key="4">
    <source>
        <dbReference type="ARBA" id="ARBA00023242"/>
    </source>
</evidence>
<proteinExistence type="predicted"/>
<accession>A0A8H3CL51</accession>
<organism evidence="7 8">
    <name type="scientific">Rhizoctonia solani</name>
    <dbReference type="NCBI Taxonomy" id="456999"/>
    <lineage>
        <taxon>Eukaryota</taxon>
        <taxon>Fungi</taxon>
        <taxon>Dikarya</taxon>
        <taxon>Basidiomycota</taxon>
        <taxon>Agaricomycotina</taxon>
        <taxon>Agaricomycetes</taxon>
        <taxon>Cantharellales</taxon>
        <taxon>Ceratobasidiaceae</taxon>
        <taxon>Rhizoctonia</taxon>
    </lineage>
</organism>
<dbReference type="GO" id="GO:0008270">
    <property type="term" value="F:zinc ion binding"/>
    <property type="evidence" value="ECO:0007669"/>
    <property type="project" value="InterPro"/>
</dbReference>
<dbReference type="PANTHER" id="PTHR46910:SF3">
    <property type="entry name" value="HALOTOLERANCE PROTEIN 9-RELATED"/>
    <property type="match status" value="1"/>
</dbReference>
<name>A0A8H3CL51_9AGAM</name>
<protein>
    <recommendedName>
        <fullName evidence="6">Zn(2)-C6 fungal-type domain-containing protein</fullName>
    </recommendedName>
</protein>
<keyword evidence="4" id="KW-0539">Nucleus</keyword>
<dbReference type="EMBL" id="CAJMWZ010004285">
    <property type="protein sequence ID" value="CAE6487716.1"/>
    <property type="molecule type" value="Genomic_DNA"/>
</dbReference>
<dbReference type="GO" id="GO:0000981">
    <property type="term" value="F:DNA-binding transcription factor activity, RNA polymerase II-specific"/>
    <property type="evidence" value="ECO:0007669"/>
    <property type="project" value="InterPro"/>
</dbReference>
<dbReference type="PANTHER" id="PTHR46910">
    <property type="entry name" value="TRANSCRIPTION FACTOR PDR1"/>
    <property type="match status" value="1"/>
</dbReference>
<evidence type="ECO:0000313" key="8">
    <source>
        <dbReference type="Proteomes" id="UP000663850"/>
    </source>
</evidence>
<dbReference type="AlphaFoldDB" id="A0A8H3CL51"/>
<evidence type="ECO:0000256" key="3">
    <source>
        <dbReference type="ARBA" id="ARBA00023125"/>
    </source>
</evidence>
<dbReference type="Gene3D" id="4.10.240.10">
    <property type="entry name" value="Zn(2)-C6 fungal-type DNA-binding domain"/>
    <property type="match status" value="1"/>
</dbReference>
<evidence type="ECO:0000256" key="5">
    <source>
        <dbReference type="SAM" id="MobiDB-lite"/>
    </source>
</evidence>
<evidence type="ECO:0000256" key="1">
    <source>
        <dbReference type="ARBA" id="ARBA00004123"/>
    </source>
</evidence>
<evidence type="ECO:0000313" key="7">
    <source>
        <dbReference type="EMBL" id="CAE6487716.1"/>
    </source>
</evidence>
<feature type="domain" description="Zn(2)-C6 fungal-type" evidence="6">
    <location>
        <begin position="21"/>
        <end position="52"/>
    </location>
</feature>
<dbReference type="Proteomes" id="UP000663850">
    <property type="component" value="Unassembled WGS sequence"/>
</dbReference>
<keyword evidence="3" id="KW-0238">DNA-binding</keyword>
<dbReference type="GO" id="GO:0003677">
    <property type="term" value="F:DNA binding"/>
    <property type="evidence" value="ECO:0007669"/>
    <property type="project" value="UniProtKB-KW"/>
</dbReference>
<comment type="caution">
    <text evidence="7">The sequence shown here is derived from an EMBL/GenBank/DDBJ whole genome shotgun (WGS) entry which is preliminary data.</text>
</comment>
<dbReference type="InterPro" id="IPR007219">
    <property type="entry name" value="XnlR_reg_dom"/>
</dbReference>
<dbReference type="CDD" id="cd00067">
    <property type="entry name" value="GAL4"/>
    <property type="match status" value="1"/>
</dbReference>
<dbReference type="SUPFAM" id="SSF57701">
    <property type="entry name" value="Zn2/Cys6 DNA-binding domain"/>
    <property type="match status" value="1"/>
</dbReference>
<sequence length="796" mass="88436">MQSAAGRKPNGRLKIKVEQATCDQCRLNKVQCLAPESVEERCKQCEASGAACTWVIGPRPLGRSPPSPSFVAYLENRVGELERKLRGILPGINLNRELETLAQRPLLPPSQPAYTHLPPTTSSTQSPPAPASTPFQHVPAQDEPPVLHSAPELLKQVRQVSLHSGWKHPSNLKNDVYWSATASTKAEEPRFHGTSSGEILLRDAKEIRREYLPSAGSGKILRRRQQFWEPPTPEKRCRDAELAPVELPPPDLVDSLVELFFRYTNAFYPIFHRGIFEHELARGTHLASDTTGRTFARVLLLVCAVASRWSSDPRVFTDGQTLSAGCEFFRRVGPVTWAVRAQPSLYDVQICILSALFLHGSSAHYSSWTVLGIGIRLAQDVGAHRKKETVTVENELYKRAFWTLLVLDRMICGALGRTSAMQDLDSDLDPIIELDDEDWPIDGDPFRPLGKPSRLSYFNGVIGLSRILGRAIQTLYALDRAKRQMGLIGSKKDGELLADLQRHLEQWKKTVPDHLRLTKPMAPGVFFDQAIALWSMYHHINILIHREFITKQSELTVQAAFSSGMVLIFDILAGEKASRNDQNDPCASTENEYSKSDKEADVERCRAVLERAASRWSIFGQWQDTLREFQQSGNTLVLAAEPEPALEAPSSEIHEPYAGGSGIGYVPGPGDPYSFSFSVSPHYGQSYCPGQASDMADSVPATAPISSVATPGMFTQSFMTPPDPLSTVHPQAPYLPDAYYGDNTNVPFPGFVPQFNFTPNQGRDDESGWGRQMPASQWQRHVYNPRFQGGMGSQPQ</sequence>
<dbReference type="CDD" id="cd12148">
    <property type="entry name" value="fungal_TF_MHR"/>
    <property type="match status" value="1"/>
</dbReference>
<keyword evidence="2" id="KW-0479">Metal-binding</keyword>
<dbReference type="PROSITE" id="PS00463">
    <property type="entry name" value="ZN2_CY6_FUNGAL_1"/>
    <property type="match status" value="1"/>
</dbReference>
<evidence type="ECO:0000256" key="2">
    <source>
        <dbReference type="ARBA" id="ARBA00022723"/>
    </source>
</evidence>
<dbReference type="SMART" id="SM00906">
    <property type="entry name" value="Fungal_trans"/>
    <property type="match status" value="1"/>
</dbReference>
<gene>
    <name evidence="7" type="ORF">RDB_LOCUS81463</name>
</gene>
<reference evidence="7" key="1">
    <citation type="submission" date="2021-01" db="EMBL/GenBank/DDBJ databases">
        <authorList>
            <person name="Kaushik A."/>
        </authorList>
    </citation>
    <scope>NUCLEOTIDE SEQUENCE</scope>
    <source>
        <strain evidence="7">Type strain: AG8-Rh-89/</strain>
    </source>
</reference>
<dbReference type="GO" id="GO:0005634">
    <property type="term" value="C:nucleus"/>
    <property type="evidence" value="ECO:0007669"/>
    <property type="project" value="UniProtKB-SubCell"/>
</dbReference>
<dbReference type="GO" id="GO:0006351">
    <property type="term" value="P:DNA-templated transcription"/>
    <property type="evidence" value="ECO:0007669"/>
    <property type="project" value="InterPro"/>
</dbReference>
<comment type="subcellular location">
    <subcellularLocation>
        <location evidence="1">Nucleus</location>
    </subcellularLocation>
</comment>